<dbReference type="PROSITE" id="PS50053">
    <property type="entry name" value="UBIQUITIN_2"/>
    <property type="match status" value="1"/>
</dbReference>
<dbReference type="InterPro" id="IPR013083">
    <property type="entry name" value="Znf_RING/FYVE/PHD"/>
</dbReference>
<dbReference type="Pfam" id="PF00097">
    <property type="entry name" value="zf-C3HC4"/>
    <property type="match status" value="1"/>
</dbReference>
<dbReference type="PANTHER" id="PTHR10666">
    <property type="entry name" value="UBIQUITIN"/>
    <property type="match status" value="1"/>
</dbReference>
<dbReference type="InterPro" id="IPR018957">
    <property type="entry name" value="Znf_C3HC4_RING-type"/>
</dbReference>
<dbReference type="AlphaFoldDB" id="A0A914LWU4"/>
<reference evidence="8" key="1">
    <citation type="submission" date="2022-11" db="UniProtKB">
        <authorList>
            <consortium name="WormBaseParasite"/>
        </authorList>
    </citation>
    <scope>IDENTIFICATION</scope>
</reference>
<dbReference type="GO" id="GO:0008270">
    <property type="term" value="F:zinc ion binding"/>
    <property type="evidence" value="ECO:0007669"/>
    <property type="project" value="UniProtKB-KW"/>
</dbReference>
<dbReference type="CDD" id="cd17039">
    <property type="entry name" value="Ubl_ubiquitin_like"/>
    <property type="match status" value="1"/>
</dbReference>
<keyword evidence="1" id="KW-0479">Metal-binding</keyword>
<dbReference type="InterPro" id="IPR050158">
    <property type="entry name" value="Ubiquitin_ubiquitin-like"/>
</dbReference>
<keyword evidence="7" id="KW-1185">Reference proteome</keyword>
<sequence length="181" mass="20506">MVSKCYRCSICHSRLQFDNVYTLKSCNHTYHKDCITRWITGVGKLFLCQSQTCPRCQSPATLTDIKKIYFDEGGDEQDSDDETIQGSSNVTTQSRAPLAQGMIQVIVKDTYRDSKMAIQMQPNDTILGLKNKIAERNGVSTDTQRLVFRGQQLENNYTLSHYNIVDNTSVDLVMRCQGGEM</sequence>
<dbReference type="Pfam" id="PF00240">
    <property type="entry name" value="ubiquitin"/>
    <property type="match status" value="1"/>
</dbReference>
<dbReference type="InterPro" id="IPR000626">
    <property type="entry name" value="Ubiquitin-like_dom"/>
</dbReference>
<dbReference type="FunFam" id="3.10.20.90:FF:000205">
    <property type="entry name" value="2'-5'-oligoadenylate synthase-like protein 2"/>
    <property type="match status" value="1"/>
</dbReference>
<evidence type="ECO:0000256" key="3">
    <source>
        <dbReference type="ARBA" id="ARBA00022833"/>
    </source>
</evidence>
<dbReference type="InterPro" id="IPR001841">
    <property type="entry name" value="Znf_RING"/>
</dbReference>
<accession>A0A914LWU4</accession>
<evidence type="ECO:0000256" key="1">
    <source>
        <dbReference type="ARBA" id="ARBA00022723"/>
    </source>
</evidence>
<dbReference type="PROSITE" id="PS50089">
    <property type="entry name" value="ZF_RING_2"/>
    <property type="match status" value="1"/>
</dbReference>
<organism evidence="7 8">
    <name type="scientific">Meloidogyne incognita</name>
    <name type="common">Southern root-knot nematode worm</name>
    <name type="synonym">Oxyuris incognita</name>
    <dbReference type="NCBI Taxonomy" id="6306"/>
    <lineage>
        <taxon>Eukaryota</taxon>
        <taxon>Metazoa</taxon>
        <taxon>Ecdysozoa</taxon>
        <taxon>Nematoda</taxon>
        <taxon>Chromadorea</taxon>
        <taxon>Rhabditida</taxon>
        <taxon>Tylenchina</taxon>
        <taxon>Tylenchomorpha</taxon>
        <taxon>Tylenchoidea</taxon>
        <taxon>Meloidogynidae</taxon>
        <taxon>Meloidogyninae</taxon>
        <taxon>Meloidogyne</taxon>
        <taxon>Meloidogyne incognita group</taxon>
    </lineage>
</organism>
<evidence type="ECO:0000259" key="6">
    <source>
        <dbReference type="PROSITE" id="PS50089"/>
    </source>
</evidence>
<keyword evidence="3" id="KW-0862">Zinc</keyword>
<dbReference type="InterPro" id="IPR029071">
    <property type="entry name" value="Ubiquitin-like_domsf"/>
</dbReference>
<evidence type="ECO:0000259" key="5">
    <source>
        <dbReference type="PROSITE" id="PS50053"/>
    </source>
</evidence>
<evidence type="ECO:0000256" key="4">
    <source>
        <dbReference type="PROSITE-ProRule" id="PRU00175"/>
    </source>
</evidence>
<dbReference type="SMART" id="SM00184">
    <property type="entry name" value="RING"/>
    <property type="match status" value="1"/>
</dbReference>
<dbReference type="InterPro" id="IPR019956">
    <property type="entry name" value="Ubiquitin_dom"/>
</dbReference>
<dbReference type="SUPFAM" id="SSF54236">
    <property type="entry name" value="Ubiquitin-like"/>
    <property type="match status" value="1"/>
</dbReference>
<feature type="domain" description="Ubiquitin-like" evidence="5">
    <location>
        <begin position="103"/>
        <end position="179"/>
    </location>
</feature>
<dbReference type="CDD" id="cd16448">
    <property type="entry name" value="RING-H2"/>
    <property type="match status" value="1"/>
</dbReference>
<dbReference type="Proteomes" id="UP000887563">
    <property type="component" value="Unplaced"/>
</dbReference>
<proteinExistence type="predicted"/>
<name>A0A914LWU4_MELIC</name>
<evidence type="ECO:0000313" key="7">
    <source>
        <dbReference type="Proteomes" id="UP000887563"/>
    </source>
</evidence>
<dbReference type="SUPFAM" id="SSF57850">
    <property type="entry name" value="RING/U-box"/>
    <property type="match status" value="1"/>
</dbReference>
<evidence type="ECO:0000256" key="2">
    <source>
        <dbReference type="ARBA" id="ARBA00022771"/>
    </source>
</evidence>
<keyword evidence="2 4" id="KW-0863">Zinc-finger</keyword>
<dbReference type="PRINTS" id="PR00348">
    <property type="entry name" value="UBIQUITIN"/>
</dbReference>
<protein>
    <submittedName>
        <fullName evidence="8">Uncharacterized protein</fullName>
    </submittedName>
</protein>
<dbReference type="SMART" id="SM00213">
    <property type="entry name" value="UBQ"/>
    <property type="match status" value="1"/>
</dbReference>
<dbReference type="Gene3D" id="3.30.40.10">
    <property type="entry name" value="Zinc/RING finger domain, C3HC4 (zinc finger)"/>
    <property type="match status" value="1"/>
</dbReference>
<feature type="domain" description="RING-type" evidence="6">
    <location>
        <begin position="8"/>
        <end position="57"/>
    </location>
</feature>
<dbReference type="WBParaSite" id="Minc3s00875g18357">
    <property type="protein sequence ID" value="Minc3s00875g18357"/>
    <property type="gene ID" value="Minc3s00875g18357"/>
</dbReference>
<dbReference type="Gene3D" id="3.10.20.90">
    <property type="entry name" value="Phosphatidylinositol 3-kinase Catalytic Subunit, Chain A, domain 1"/>
    <property type="match status" value="1"/>
</dbReference>
<evidence type="ECO:0000313" key="8">
    <source>
        <dbReference type="WBParaSite" id="Minc3s00875g18357"/>
    </source>
</evidence>